<dbReference type="InterPro" id="IPR001509">
    <property type="entry name" value="Epimerase_deHydtase"/>
</dbReference>
<feature type="region of interest" description="Disordered" evidence="1">
    <location>
        <begin position="116"/>
        <end position="145"/>
    </location>
</feature>
<dbReference type="PANTHER" id="PTHR43245">
    <property type="entry name" value="BIFUNCTIONAL POLYMYXIN RESISTANCE PROTEIN ARNA"/>
    <property type="match status" value="1"/>
</dbReference>
<dbReference type="InterPro" id="IPR050177">
    <property type="entry name" value="Lipid_A_modif_metabolic_enz"/>
</dbReference>
<accession>A0A523US09</accession>
<feature type="compositionally biased region" description="Basic and acidic residues" evidence="1">
    <location>
        <begin position="134"/>
        <end position="145"/>
    </location>
</feature>
<evidence type="ECO:0000259" key="2">
    <source>
        <dbReference type="Pfam" id="PF01370"/>
    </source>
</evidence>
<proteinExistence type="predicted"/>
<dbReference type="Gene3D" id="3.40.50.720">
    <property type="entry name" value="NAD(P)-binding Rossmann-like Domain"/>
    <property type="match status" value="1"/>
</dbReference>
<dbReference type="Proteomes" id="UP000315525">
    <property type="component" value="Unassembled WGS sequence"/>
</dbReference>
<reference evidence="3 4" key="1">
    <citation type="submission" date="2019-03" db="EMBL/GenBank/DDBJ databases">
        <title>Metabolic potential of uncultured bacteria and archaea associated with petroleum seepage in deep-sea sediments.</title>
        <authorList>
            <person name="Dong X."/>
            <person name="Hubert C."/>
        </authorList>
    </citation>
    <scope>NUCLEOTIDE SEQUENCE [LARGE SCALE GENOMIC DNA]</scope>
    <source>
        <strain evidence="3">E44_bin18</strain>
    </source>
</reference>
<gene>
    <name evidence="3" type="ORF">E3J62_07910</name>
</gene>
<feature type="domain" description="NAD-dependent epimerase/dehydratase" evidence="2">
    <location>
        <begin position="132"/>
        <end position="241"/>
    </location>
</feature>
<dbReference type="InterPro" id="IPR036291">
    <property type="entry name" value="NAD(P)-bd_dom_sf"/>
</dbReference>
<comment type="caution">
    <text evidence="3">The sequence shown here is derived from an EMBL/GenBank/DDBJ whole genome shotgun (WGS) entry which is preliminary data.</text>
</comment>
<evidence type="ECO:0000313" key="4">
    <source>
        <dbReference type="Proteomes" id="UP000315525"/>
    </source>
</evidence>
<dbReference type="AlphaFoldDB" id="A0A523US09"/>
<feature type="domain" description="NAD-dependent epimerase/dehydratase" evidence="2">
    <location>
        <begin position="3"/>
        <end position="71"/>
    </location>
</feature>
<organism evidence="3 4">
    <name type="scientific">candidate division TA06 bacterium</name>
    <dbReference type="NCBI Taxonomy" id="2250710"/>
    <lineage>
        <taxon>Bacteria</taxon>
        <taxon>Bacteria division TA06</taxon>
    </lineage>
</organism>
<dbReference type="EMBL" id="SOJN01000088">
    <property type="protein sequence ID" value="TET45265.1"/>
    <property type="molecule type" value="Genomic_DNA"/>
</dbReference>
<name>A0A523US09_UNCT6</name>
<sequence length="347" mass="39324">MRILIIGGTGFIGPRVVLRLTEMDHDITLFHRGQTKADLPSTVKHILGGRQKLPDFAAEFKQFAPDVVLDMFPLAEQDARTAMSTFKGITPRLVAISSQDVYRAYGKVIHMEPGPADPVPLNEDAPLRDSLYPYRDETPRDEKDPKRWLDNYDKIPVERTVMSEQGLAGTILRLPMVFGPGDRQHRLFKYVKRMYDNRPAILLDEGLARWRSTRGYVENVAAAIALAVTDERAASRIYNVADPEAFTMAEWVVEMGKAVGWGGEVTIVPKDSLPKHLLSGINTDQDLVVDTTRIREELGYREPVPLHEALKKTVEWERAHPPDNIDPQMFDYETEDKILADLKRNHS</sequence>
<dbReference type="SUPFAM" id="SSF51735">
    <property type="entry name" value="NAD(P)-binding Rossmann-fold domains"/>
    <property type="match status" value="1"/>
</dbReference>
<evidence type="ECO:0000256" key="1">
    <source>
        <dbReference type="SAM" id="MobiDB-lite"/>
    </source>
</evidence>
<protein>
    <submittedName>
        <fullName evidence="3">NAD-dependent epimerase/dehydratase family protein</fullName>
    </submittedName>
</protein>
<dbReference type="Pfam" id="PF01370">
    <property type="entry name" value="Epimerase"/>
    <property type="match status" value="2"/>
</dbReference>
<evidence type="ECO:0000313" key="3">
    <source>
        <dbReference type="EMBL" id="TET45265.1"/>
    </source>
</evidence>